<keyword evidence="2" id="KW-1185">Reference proteome</keyword>
<dbReference type="EMBL" id="AQGV01000011">
    <property type="protein sequence ID" value="MBE0367004.1"/>
    <property type="molecule type" value="Genomic_DNA"/>
</dbReference>
<proteinExistence type="predicted"/>
<gene>
    <name evidence="1" type="ORF">PAUR_a0294</name>
</gene>
<accession>A0ABR9E7P4</accession>
<comment type="caution">
    <text evidence="1">The sequence shown here is derived from an EMBL/GenBank/DDBJ whole genome shotgun (WGS) entry which is preliminary data.</text>
</comment>
<evidence type="ECO:0000313" key="1">
    <source>
        <dbReference type="EMBL" id="MBE0367004.1"/>
    </source>
</evidence>
<dbReference type="Proteomes" id="UP000615755">
    <property type="component" value="Unassembled WGS sequence"/>
</dbReference>
<evidence type="ECO:0000313" key="2">
    <source>
        <dbReference type="Proteomes" id="UP000615755"/>
    </source>
</evidence>
<organism evidence="1 2">
    <name type="scientific">Pseudoalteromonas aurantia 208</name>
    <dbReference type="NCBI Taxonomy" id="1314867"/>
    <lineage>
        <taxon>Bacteria</taxon>
        <taxon>Pseudomonadati</taxon>
        <taxon>Pseudomonadota</taxon>
        <taxon>Gammaproteobacteria</taxon>
        <taxon>Alteromonadales</taxon>
        <taxon>Pseudoalteromonadaceae</taxon>
        <taxon>Pseudoalteromonas</taxon>
    </lineage>
</organism>
<reference evidence="1 2" key="1">
    <citation type="submission" date="2015-03" db="EMBL/GenBank/DDBJ databases">
        <title>Genome sequence of Pseudoalteromonas aurantia.</title>
        <authorList>
            <person name="Xie B.-B."/>
            <person name="Rong J.-C."/>
            <person name="Qin Q.-L."/>
            <person name="Zhang Y.-Z."/>
        </authorList>
    </citation>
    <scope>NUCLEOTIDE SEQUENCE [LARGE SCALE GENOMIC DNA]</scope>
    <source>
        <strain evidence="1 2">208</strain>
    </source>
</reference>
<sequence length="42" mass="4517">MLVAIDRAIVKPVIAIEMGALKLNAERCAEHSLAIKVISNKS</sequence>
<name>A0ABR9E7P4_9GAMM</name>
<protein>
    <submittedName>
        <fullName evidence="1">Uncharacterized protein</fullName>
    </submittedName>
</protein>